<proteinExistence type="predicted"/>
<evidence type="ECO:0000313" key="5">
    <source>
        <dbReference type="EMBL" id="QUN07208.1"/>
    </source>
</evidence>
<evidence type="ECO:0000313" key="6">
    <source>
        <dbReference type="Proteomes" id="UP000679575"/>
    </source>
</evidence>
<protein>
    <submittedName>
        <fullName evidence="5">OmcA/MtrC family decaheme c-type cytochrome</fullName>
    </submittedName>
</protein>
<dbReference type="NCBIfam" id="TIGR03507">
    <property type="entry name" value="decahem_SO1788"/>
    <property type="match status" value="1"/>
</dbReference>
<dbReference type="PROSITE" id="PS51257">
    <property type="entry name" value="PROKAR_LIPOPROTEIN"/>
    <property type="match status" value="1"/>
</dbReference>
<feature type="domain" description="Outer membrane cytochrome MtrC/MtrF-like" evidence="4">
    <location>
        <begin position="242"/>
        <end position="401"/>
    </location>
</feature>
<dbReference type="InterPro" id="IPR036280">
    <property type="entry name" value="Multihaem_cyt_sf"/>
</dbReference>
<dbReference type="InterPro" id="IPR051829">
    <property type="entry name" value="Multiheme_Cytochr_ET"/>
</dbReference>
<evidence type="ECO:0000256" key="2">
    <source>
        <dbReference type="SAM" id="SignalP"/>
    </source>
</evidence>
<dbReference type="PANTHER" id="PTHR35038:SF8">
    <property type="entry name" value="C-TYPE POLYHEME CYTOCHROME OMCC"/>
    <property type="match status" value="1"/>
</dbReference>
<sequence length="795" mass="84765">MKTKYHILWLALLSLGFGILAGCSDDNNNDSNNDQTDTDTTTPVTDVGVDISDATTLSAQIESVSIDDSKNVSVDFYLSNANGVAVIGLDKLDSIASLGVGIAKLGTPQPLRTNKDAVADYNTKDEMAESKEWISYINNEVEPGTGAGTKAATEWQAGIETSCKLDCIENLGSGHYRYTFSKALGDYSQFDGLDTSYDANATTRVYLELLPSSDSDPSTMLINTTYDFIPATGAVAEADEDRQVIDPEQACYRCHTADRSDTEKRLLMHGGKRYAFEGCVMCHTTYSADPETGNPIDMATLVHKIHQADYKIVGHNASVNNFSGVHYPGEIADCQSCHISDATAQASQYYIPTNNSCLSCHKDKISEAPSDWDGTAASLFHDRDLFPNAWANSCAGCHPDDTNPKGAGLIHDQLFETRSAVKAEYAMTMGTVSLGVDSLTVTVNFAKSNVLPTTDTAISALWLVVNGNPDVLVRPENNGQHKLWDISKNSDNVTVSSSANILTATISGITPADFGDTASAVVKAKMVVCADRSSRTSVACSSDDADTDVEVISDNGLDLTGAASSRTAVADEALCKSCHDSEMQQRIVDAHTLATNFAAGNDSCGSCHNPVSATSLTDGSCNSCHNNDTVAYMGANMYHTAGIDHIKSIRTVNNTLNYREMVHSLHAGTRTVKAMGATREEATYPQPATNCRACHDEGQLDFAGLKTENSEIVATPDATADGQVAELSPTVATCAGCHTNVADWAGHAREFGGVYEADASGGRIYNAGDETCYYCHAEGKAYGVIEIHNQAQSSN</sequence>
<keyword evidence="6" id="KW-1185">Reference proteome</keyword>
<feature type="signal peptide" evidence="2">
    <location>
        <begin position="1"/>
        <end position="21"/>
    </location>
</feature>
<reference evidence="5 6" key="1">
    <citation type="submission" date="2021-04" db="EMBL/GenBank/DDBJ databases">
        <title>Novel species identification of genus Shewanella.</title>
        <authorList>
            <person name="Liu G."/>
        </authorList>
    </citation>
    <scope>NUCLEOTIDE SEQUENCE [LARGE SCALE GENOMIC DNA]</scope>
    <source>
        <strain evidence="5 6">FJAT-54481</strain>
    </source>
</reference>
<dbReference type="CDD" id="cd08168">
    <property type="entry name" value="Cytochrom_C3"/>
    <property type="match status" value="1"/>
</dbReference>
<dbReference type="PANTHER" id="PTHR35038">
    <property type="entry name" value="DISSIMILATORY SULFITE REDUCTASE SIRA"/>
    <property type="match status" value="1"/>
</dbReference>
<dbReference type="InterPro" id="IPR054337">
    <property type="entry name" value="Mtrc-MtrF-like_dom_II/IV"/>
</dbReference>
<feature type="domain" description="Outer membrane cytochrome MtrC/MtrF-like" evidence="4">
    <location>
        <begin position="601"/>
        <end position="789"/>
    </location>
</feature>
<evidence type="ECO:0000259" key="4">
    <source>
        <dbReference type="Pfam" id="PF22113"/>
    </source>
</evidence>
<dbReference type="Pfam" id="PF22113">
    <property type="entry name" value="Mtrc-MtrF_II-IV_dom"/>
    <property type="match status" value="2"/>
</dbReference>
<dbReference type="InterPro" id="IPR054336">
    <property type="entry name" value="OmcA-like_N"/>
</dbReference>
<keyword evidence="1 2" id="KW-0732">Signal</keyword>
<evidence type="ECO:0000256" key="1">
    <source>
        <dbReference type="ARBA" id="ARBA00022729"/>
    </source>
</evidence>
<evidence type="ECO:0000259" key="3">
    <source>
        <dbReference type="Pfam" id="PF22112"/>
    </source>
</evidence>
<dbReference type="Proteomes" id="UP000679575">
    <property type="component" value="Chromosome"/>
</dbReference>
<dbReference type="Gene3D" id="3.90.10.10">
    <property type="entry name" value="Cytochrome C3"/>
    <property type="match status" value="3"/>
</dbReference>
<dbReference type="InterPro" id="IPR020014">
    <property type="entry name" value="Decahaem_cyt-c_OmcA/MtrC"/>
</dbReference>
<dbReference type="SUPFAM" id="SSF48695">
    <property type="entry name" value="Multiheme cytochromes"/>
    <property type="match status" value="1"/>
</dbReference>
<dbReference type="EMBL" id="CP073587">
    <property type="protein sequence ID" value="QUN07208.1"/>
    <property type="molecule type" value="Genomic_DNA"/>
</dbReference>
<feature type="domain" description="OmcA-like N-terminal" evidence="3">
    <location>
        <begin position="61"/>
        <end position="234"/>
    </location>
</feature>
<dbReference type="RefSeq" id="WP_212596211.1">
    <property type="nucleotide sequence ID" value="NZ_CP073587.1"/>
</dbReference>
<gene>
    <name evidence="5" type="ORF">KDN34_07220</name>
</gene>
<name>A0ABX7YXL8_9GAMM</name>
<feature type="chain" id="PRO_5045855848" evidence="2">
    <location>
        <begin position="22"/>
        <end position="795"/>
    </location>
</feature>
<dbReference type="Pfam" id="PF22112">
    <property type="entry name" value="OmcA-like_N"/>
    <property type="match status" value="1"/>
</dbReference>
<organism evidence="5 6">
    <name type="scientific">Shewanella yunxiaonensis</name>
    <dbReference type="NCBI Taxonomy" id="2829809"/>
    <lineage>
        <taxon>Bacteria</taxon>
        <taxon>Pseudomonadati</taxon>
        <taxon>Pseudomonadota</taxon>
        <taxon>Gammaproteobacteria</taxon>
        <taxon>Alteromonadales</taxon>
        <taxon>Shewanellaceae</taxon>
        <taxon>Shewanella</taxon>
    </lineage>
</organism>
<accession>A0ABX7YXL8</accession>